<dbReference type="AlphaFoldDB" id="A0A1C4Y9J7"/>
<dbReference type="GO" id="GO:0003700">
    <property type="term" value="F:DNA-binding transcription factor activity"/>
    <property type="evidence" value="ECO:0007669"/>
    <property type="project" value="InterPro"/>
</dbReference>
<dbReference type="Gene3D" id="1.10.10.10">
    <property type="entry name" value="Winged helix-like DNA-binding domain superfamily/Winged helix DNA-binding domain"/>
    <property type="match status" value="1"/>
</dbReference>
<feature type="region of interest" description="Disordered" evidence="4">
    <location>
        <begin position="251"/>
        <end position="272"/>
    </location>
</feature>
<feature type="compositionally biased region" description="Low complexity" evidence="4">
    <location>
        <begin position="261"/>
        <end position="272"/>
    </location>
</feature>
<keyword evidence="7" id="KW-1185">Reference proteome</keyword>
<reference evidence="7" key="1">
    <citation type="submission" date="2016-06" db="EMBL/GenBank/DDBJ databases">
        <authorList>
            <person name="Varghese N."/>
            <person name="Submissions Spin"/>
        </authorList>
    </citation>
    <scope>NUCLEOTIDE SEQUENCE [LARGE SCALE GENOMIC DNA]</scope>
    <source>
        <strain evidence="7">DSM 43909</strain>
    </source>
</reference>
<dbReference type="Proteomes" id="UP000198242">
    <property type="component" value="Chromosome I"/>
</dbReference>
<proteinExistence type="predicted"/>
<dbReference type="Pfam" id="PF00392">
    <property type="entry name" value="GntR"/>
    <property type="match status" value="1"/>
</dbReference>
<evidence type="ECO:0000313" key="6">
    <source>
        <dbReference type="EMBL" id="SCF17001.1"/>
    </source>
</evidence>
<dbReference type="SMART" id="SM00345">
    <property type="entry name" value="HTH_GNTR"/>
    <property type="match status" value="1"/>
</dbReference>
<evidence type="ECO:0000256" key="3">
    <source>
        <dbReference type="ARBA" id="ARBA00023163"/>
    </source>
</evidence>
<sequence>MAQRPRFEPVQPVRAYERIVQQIEEAILRGDLRPGERLPSERDLVQQFSVSRATVREALRVLQSNGLVRSRAGDPAGAEIMPFSPATLQKSMTTLARLSELTLAELIQFRMLLDATANLLAAQLRTEEQLAEMDAALQVMRDSVRLGYEEFSRADVAFHDAVARASGNRLLQVCNQVVRSVALTLIAEKIAHALDRTAQMEESITHHAEVLEAVRAGDGAAAARIARQNLYDYYVSYVPEDERAFLRALLDPDQGSGGADTGPSPTPTRTGR</sequence>
<evidence type="ECO:0000256" key="2">
    <source>
        <dbReference type="ARBA" id="ARBA00023125"/>
    </source>
</evidence>
<feature type="domain" description="HTH gntR-type" evidence="5">
    <location>
        <begin position="13"/>
        <end position="83"/>
    </location>
</feature>
<protein>
    <submittedName>
        <fullName evidence="6">DNA-binding transcriptional regulator, FadR family</fullName>
    </submittedName>
</protein>
<gene>
    <name evidence="6" type="ORF">GA0074695_3954</name>
</gene>
<dbReference type="CDD" id="cd07377">
    <property type="entry name" value="WHTH_GntR"/>
    <property type="match status" value="1"/>
</dbReference>
<accession>A0A1C4Y9J7</accession>
<dbReference type="SUPFAM" id="SSF46785">
    <property type="entry name" value="Winged helix' DNA-binding domain"/>
    <property type="match status" value="1"/>
</dbReference>
<evidence type="ECO:0000259" key="5">
    <source>
        <dbReference type="PROSITE" id="PS50949"/>
    </source>
</evidence>
<dbReference type="SMART" id="SM00895">
    <property type="entry name" value="FCD"/>
    <property type="match status" value="1"/>
</dbReference>
<dbReference type="Gene3D" id="1.20.120.530">
    <property type="entry name" value="GntR ligand-binding domain-like"/>
    <property type="match status" value="1"/>
</dbReference>
<dbReference type="OrthoDB" id="7989071at2"/>
<evidence type="ECO:0000256" key="4">
    <source>
        <dbReference type="SAM" id="MobiDB-lite"/>
    </source>
</evidence>
<dbReference type="PRINTS" id="PR00035">
    <property type="entry name" value="HTHGNTR"/>
</dbReference>
<organism evidence="6 7">
    <name type="scientific">Micromonospora viridifaciens</name>
    <dbReference type="NCBI Taxonomy" id="1881"/>
    <lineage>
        <taxon>Bacteria</taxon>
        <taxon>Bacillati</taxon>
        <taxon>Actinomycetota</taxon>
        <taxon>Actinomycetes</taxon>
        <taxon>Micromonosporales</taxon>
        <taxon>Micromonosporaceae</taxon>
        <taxon>Micromonospora</taxon>
    </lineage>
</organism>
<dbReference type="EMBL" id="LT607411">
    <property type="protein sequence ID" value="SCF17001.1"/>
    <property type="molecule type" value="Genomic_DNA"/>
</dbReference>
<keyword evidence="1" id="KW-0805">Transcription regulation</keyword>
<evidence type="ECO:0000256" key="1">
    <source>
        <dbReference type="ARBA" id="ARBA00023015"/>
    </source>
</evidence>
<dbReference type="InterPro" id="IPR000524">
    <property type="entry name" value="Tscrpt_reg_HTH_GntR"/>
</dbReference>
<evidence type="ECO:0000313" key="7">
    <source>
        <dbReference type="Proteomes" id="UP000198242"/>
    </source>
</evidence>
<dbReference type="SUPFAM" id="SSF48008">
    <property type="entry name" value="GntR ligand-binding domain-like"/>
    <property type="match status" value="1"/>
</dbReference>
<dbReference type="Pfam" id="PF07729">
    <property type="entry name" value="FCD"/>
    <property type="match status" value="1"/>
</dbReference>
<dbReference type="PANTHER" id="PTHR43537:SF5">
    <property type="entry name" value="UXU OPERON TRANSCRIPTIONAL REGULATOR"/>
    <property type="match status" value="1"/>
</dbReference>
<keyword evidence="3" id="KW-0804">Transcription</keyword>
<name>A0A1C4Y9J7_MICVI</name>
<dbReference type="PROSITE" id="PS50949">
    <property type="entry name" value="HTH_GNTR"/>
    <property type="match status" value="1"/>
</dbReference>
<dbReference type="InterPro" id="IPR036390">
    <property type="entry name" value="WH_DNA-bd_sf"/>
</dbReference>
<keyword evidence="2 6" id="KW-0238">DNA-binding</keyword>
<dbReference type="GO" id="GO:0003677">
    <property type="term" value="F:DNA binding"/>
    <property type="evidence" value="ECO:0007669"/>
    <property type="project" value="UniProtKB-KW"/>
</dbReference>
<dbReference type="InterPro" id="IPR011711">
    <property type="entry name" value="GntR_C"/>
</dbReference>
<dbReference type="InterPro" id="IPR036388">
    <property type="entry name" value="WH-like_DNA-bd_sf"/>
</dbReference>
<dbReference type="InterPro" id="IPR008920">
    <property type="entry name" value="TF_FadR/GntR_C"/>
</dbReference>
<dbReference type="PANTHER" id="PTHR43537">
    <property type="entry name" value="TRANSCRIPTIONAL REGULATOR, GNTR FAMILY"/>
    <property type="match status" value="1"/>
</dbReference>